<feature type="compositionally biased region" description="Basic residues" evidence="1">
    <location>
        <begin position="166"/>
        <end position="195"/>
    </location>
</feature>
<protein>
    <submittedName>
        <fullName evidence="3">Uncharacterized protein</fullName>
    </submittedName>
</protein>
<accession>A0ABR2WL77</accession>
<feature type="signal peptide" evidence="2">
    <location>
        <begin position="1"/>
        <end position="19"/>
    </location>
</feature>
<keyword evidence="4" id="KW-1185">Reference proteome</keyword>
<gene>
    <name evidence="3" type="ORF">K7432_018648</name>
</gene>
<evidence type="ECO:0000313" key="3">
    <source>
        <dbReference type="EMBL" id="KAK9762211.1"/>
    </source>
</evidence>
<feature type="compositionally biased region" description="Acidic residues" evidence="1">
    <location>
        <begin position="140"/>
        <end position="160"/>
    </location>
</feature>
<keyword evidence="2" id="KW-0732">Signal</keyword>
<proteinExistence type="predicted"/>
<comment type="caution">
    <text evidence="3">The sequence shown here is derived from an EMBL/GenBank/DDBJ whole genome shotgun (WGS) entry which is preliminary data.</text>
</comment>
<evidence type="ECO:0000256" key="1">
    <source>
        <dbReference type="SAM" id="MobiDB-lite"/>
    </source>
</evidence>
<sequence length="232" mass="25245">MHLQITFSNALMFASLAYASGTRPSLPAENAALTTSVTIPASDNMIFETGTDYFIPDFMLDKEIALTPEESQLRRVNLGKIFARLSRSSPDKIRKLSPFKYQETGTLMPSMIPDTGVQNLNTQVTSDSIAAPDSDRVEDTDVDYSADGEGSTDLDTSPEETELRRGGRGGHGRGGRGRGRFGRGRGRFGRGRFGRGGRFGRFGGRRFGRFGRFSGWGSGWNDDCGGDDCGDC</sequence>
<name>A0ABR2WL77_9FUNG</name>
<dbReference type="EMBL" id="JASJQH010001049">
    <property type="protein sequence ID" value="KAK9762211.1"/>
    <property type="molecule type" value="Genomic_DNA"/>
</dbReference>
<feature type="chain" id="PRO_5045994322" evidence="2">
    <location>
        <begin position="20"/>
        <end position="232"/>
    </location>
</feature>
<reference evidence="3 4" key="1">
    <citation type="submission" date="2023-04" db="EMBL/GenBank/DDBJ databases">
        <title>Genome of Basidiobolus ranarum AG-B5.</title>
        <authorList>
            <person name="Stajich J.E."/>
            <person name="Carter-House D."/>
            <person name="Gryganskyi A."/>
        </authorList>
    </citation>
    <scope>NUCLEOTIDE SEQUENCE [LARGE SCALE GENOMIC DNA]</scope>
    <source>
        <strain evidence="3 4">AG-B5</strain>
    </source>
</reference>
<dbReference type="Proteomes" id="UP001479436">
    <property type="component" value="Unassembled WGS sequence"/>
</dbReference>
<evidence type="ECO:0000313" key="4">
    <source>
        <dbReference type="Proteomes" id="UP001479436"/>
    </source>
</evidence>
<evidence type="ECO:0000256" key="2">
    <source>
        <dbReference type="SAM" id="SignalP"/>
    </source>
</evidence>
<feature type="region of interest" description="Disordered" evidence="1">
    <location>
        <begin position="126"/>
        <end position="195"/>
    </location>
</feature>
<organism evidence="3 4">
    <name type="scientific">Basidiobolus ranarum</name>
    <dbReference type="NCBI Taxonomy" id="34480"/>
    <lineage>
        <taxon>Eukaryota</taxon>
        <taxon>Fungi</taxon>
        <taxon>Fungi incertae sedis</taxon>
        <taxon>Zoopagomycota</taxon>
        <taxon>Entomophthoromycotina</taxon>
        <taxon>Basidiobolomycetes</taxon>
        <taxon>Basidiobolales</taxon>
        <taxon>Basidiobolaceae</taxon>
        <taxon>Basidiobolus</taxon>
    </lineage>
</organism>